<evidence type="ECO:0000313" key="2">
    <source>
        <dbReference type="Proteomes" id="UP001349343"/>
    </source>
</evidence>
<reference evidence="1 2" key="1">
    <citation type="submission" date="2023-11" db="EMBL/GenBank/DDBJ databases">
        <authorList>
            <person name="Cook R."/>
            <person name="Crisci M."/>
            <person name="Pye H."/>
            <person name="Adriaenssens E."/>
            <person name="Santini J."/>
        </authorList>
    </citation>
    <scope>NUCLEOTIDE SEQUENCE [LARGE SCALE GENOMIC DNA]</scope>
    <source>
        <strain evidence="1">Lak_Megaphage_RVC_JS4_GC31</strain>
    </source>
</reference>
<proteinExistence type="predicted"/>
<dbReference type="EMBL" id="OR769222">
    <property type="protein sequence ID" value="WQJ52959.1"/>
    <property type="molecule type" value="Genomic_DNA"/>
</dbReference>
<organism evidence="1 2">
    <name type="scientific">phage Lak_Megaphage_RVC_JS4_GC31</name>
    <dbReference type="NCBI Taxonomy" id="3109228"/>
    <lineage>
        <taxon>Viruses</taxon>
        <taxon>Duplodnaviria</taxon>
        <taxon>Heunggongvirae</taxon>
        <taxon>Uroviricota</taxon>
        <taxon>Caudoviricetes</taxon>
        <taxon>Caudoviricetes code 15 clade</taxon>
    </lineage>
</organism>
<evidence type="ECO:0000313" key="1">
    <source>
        <dbReference type="EMBL" id="WQJ52959.1"/>
    </source>
</evidence>
<sequence>MDILYSITQVKEQDGIYEIHPCNNDIVSGIIKSENGTLTDKETGEVYTEEDIWDIQSFEEEHSVYYKRLI</sequence>
<keyword evidence="2" id="KW-1185">Reference proteome</keyword>
<name>A0ABZ0Z1A9_9CAUD</name>
<protein>
    <submittedName>
        <fullName evidence="1">Uncharacterized protein</fullName>
    </submittedName>
</protein>
<dbReference type="Proteomes" id="UP001349343">
    <property type="component" value="Segment"/>
</dbReference>
<accession>A0ABZ0Z1A9</accession>